<name>A0A0A9WTW8_LYGHE</name>
<gene>
    <name evidence="10" type="primary">Or49a</name>
    <name evidence="10" type="ORF">CM83_103524</name>
</gene>
<feature type="non-terminal residue" evidence="10">
    <location>
        <position position="112"/>
    </location>
</feature>
<evidence type="ECO:0000256" key="5">
    <source>
        <dbReference type="ARBA" id="ARBA00022725"/>
    </source>
</evidence>
<organism evidence="10">
    <name type="scientific">Lygus hesperus</name>
    <name type="common">Western plant bug</name>
    <dbReference type="NCBI Taxonomy" id="30085"/>
    <lineage>
        <taxon>Eukaryota</taxon>
        <taxon>Metazoa</taxon>
        <taxon>Ecdysozoa</taxon>
        <taxon>Arthropoda</taxon>
        <taxon>Hexapoda</taxon>
        <taxon>Insecta</taxon>
        <taxon>Pterygota</taxon>
        <taxon>Neoptera</taxon>
        <taxon>Paraneoptera</taxon>
        <taxon>Hemiptera</taxon>
        <taxon>Heteroptera</taxon>
        <taxon>Panheteroptera</taxon>
        <taxon>Cimicomorpha</taxon>
        <taxon>Miridae</taxon>
        <taxon>Mirini</taxon>
        <taxon>Lygus</taxon>
    </lineage>
</organism>
<keyword evidence="4" id="KW-0812">Transmembrane</keyword>
<keyword evidence="3" id="KW-0716">Sensory transduction</keyword>
<dbReference type="Pfam" id="PF02949">
    <property type="entry name" value="7tm_6"/>
    <property type="match status" value="1"/>
</dbReference>
<comment type="subcellular location">
    <subcellularLocation>
        <location evidence="1">Cell membrane</location>
        <topology evidence="1">Multi-pass membrane protein</topology>
    </subcellularLocation>
</comment>
<evidence type="ECO:0000256" key="2">
    <source>
        <dbReference type="ARBA" id="ARBA00022475"/>
    </source>
</evidence>
<reference evidence="10" key="1">
    <citation type="journal article" date="2014" name="PLoS ONE">
        <title>Transcriptome-Based Identification of ABC Transporters in the Western Tarnished Plant Bug Lygus hesperus.</title>
        <authorList>
            <person name="Hull J.J."/>
            <person name="Chaney K."/>
            <person name="Geib S.M."/>
            <person name="Fabrick J.A."/>
            <person name="Brent C.S."/>
            <person name="Walsh D."/>
            <person name="Lavine L.C."/>
        </authorList>
    </citation>
    <scope>NUCLEOTIDE SEQUENCE</scope>
</reference>
<proteinExistence type="predicted"/>
<protein>
    <submittedName>
        <fullName evidence="10">Putative odorant receptor 49a</fullName>
    </submittedName>
</protein>
<keyword evidence="2" id="KW-1003">Cell membrane</keyword>
<evidence type="ECO:0000256" key="1">
    <source>
        <dbReference type="ARBA" id="ARBA00004651"/>
    </source>
</evidence>
<dbReference type="GO" id="GO:0005549">
    <property type="term" value="F:odorant binding"/>
    <property type="evidence" value="ECO:0007669"/>
    <property type="project" value="InterPro"/>
</dbReference>
<dbReference type="EMBL" id="GBHO01035309">
    <property type="protein sequence ID" value="JAG08295.1"/>
    <property type="molecule type" value="Transcribed_RNA"/>
</dbReference>
<evidence type="ECO:0000256" key="8">
    <source>
        <dbReference type="ARBA" id="ARBA00023170"/>
    </source>
</evidence>
<dbReference type="PANTHER" id="PTHR21137">
    <property type="entry name" value="ODORANT RECEPTOR"/>
    <property type="match status" value="1"/>
</dbReference>
<keyword evidence="6" id="KW-1133">Transmembrane helix</keyword>
<evidence type="ECO:0000256" key="7">
    <source>
        <dbReference type="ARBA" id="ARBA00023136"/>
    </source>
</evidence>
<evidence type="ECO:0000313" key="10">
    <source>
        <dbReference type="EMBL" id="JAG08295.1"/>
    </source>
</evidence>
<dbReference type="GO" id="GO:0005886">
    <property type="term" value="C:plasma membrane"/>
    <property type="evidence" value="ECO:0007669"/>
    <property type="project" value="UniProtKB-SubCell"/>
</dbReference>
<reference evidence="10" key="2">
    <citation type="submission" date="2014-07" db="EMBL/GenBank/DDBJ databases">
        <authorList>
            <person name="Hull J."/>
        </authorList>
    </citation>
    <scope>NUCLEOTIDE SEQUENCE</scope>
</reference>
<dbReference type="GO" id="GO:0007165">
    <property type="term" value="P:signal transduction"/>
    <property type="evidence" value="ECO:0007669"/>
    <property type="project" value="UniProtKB-KW"/>
</dbReference>
<feature type="non-terminal residue" evidence="10">
    <location>
        <position position="1"/>
    </location>
</feature>
<sequence length="112" mass="12519">AVPFFGGAMLLGLAMLNILSHDDPRIGPKVLLFCLGMTEAANMLLLCMYGETLQQLSTELHNATFNSRWYLRSMKCRRALMVFRCGTSQPMKITAAQLIELKMETFGDLVNS</sequence>
<accession>A0A0A9WTW8</accession>
<keyword evidence="8 10" id="KW-0675">Receptor</keyword>
<evidence type="ECO:0000256" key="9">
    <source>
        <dbReference type="ARBA" id="ARBA00023224"/>
    </source>
</evidence>
<keyword evidence="7" id="KW-0472">Membrane</keyword>
<dbReference type="AlphaFoldDB" id="A0A0A9WTW8"/>
<dbReference type="PANTHER" id="PTHR21137:SF35">
    <property type="entry name" value="ODORANT RECEPTOR 19A-RELATED"/>
    <property type="match status" value="1"/>
</dbReference>
<dbReference type="GO" id="GO:0004984">
    <property type="term" value="F:olfactory receptor activity"/>
    <property type="evidence" value="ECO:0007669"/>
    <property type="project" value="InterPro"/>
</dbReference>
<keyword evidence="9" id="KW-0807">Transducer</keyword>
<dbReference type="InterPro" id="IPR004117">
    <property type="entry name" value="7tm6_olfct_rcpt"/>
</dbReference>
<evidence type="ECO:0000256" key="6">
    <source>
        <dbReference type="ARBA" id="ARBA00022989"/>
    </source>
</evidence>
<evidence type="ECO:0000256" key="3">
    <source>
        <dbReference type="ARBA" id="ARBA00022606"/>
    </source>
</evidence>
<keyword evidence="5" id="KW-0552">Olfaction</keyword>
<evidence type="ECO:0000256" key="4">
    <source>
        <dbReference type="ARBA" id="ARBA00022692"/>
    </source>
</evidence>